<dbReference type="AlphaFoldDB" id="A0A2S3YRW1"/>
<dbReference type="Gene3D" id="3.40.50.2000">
    <property type="entry name" value="Glycogen Phosphorylase B"/>
    <property type="match status" value="1"/>
</dbReference>
<comment type="caution">
    <text evidence="2">The sequence shown here is derived from an EMBL/GenBank/DDBJ whole genome shotgun (WGS) entry which is preliminary data.</text>
</comment>
<keyword evidence="2" id="KW-0808">Transferase</keyword>
<sequence>MEKGPLSKRRVFFYVQHLLGIGHLARASRIAKALLKRGFDVTMVTGGLPVQGFPGEDIRTVVLPPLTAGDKGFSGLTDAEGNPVTAAFQERRKDLLLDALRRAEPDIVIIEAFPFGRRQMRFELLPLLDAIEAMERRPLVATSLRDILQERTKPGRAEETVELVKKHFDLVLVHGDPAFARLEETFPLAGEIAERVAYTGLVAPPSPGEPAETFDILVSAGGGAVGKELIGAALGAAKFLPQELRWCLVTGPNLPQPDFDELAVSAPENASLFRFRQDFASLLAGARLSVSQAGYNTVCDILRAGCSALLIPFTAGGETEQSTRATRLERLGLAAVLPEEGITARQLARRVEASLARSKPDIPPLDLDGADNTATIIEERLNRMEGVRPHRSA</sequence>
<dbReference type="RefSeq" id="WP_097524540.1">
    <property type="nucleotide sequence ID" value="NZ_LODU01000012.1"/>
</dbReference>
<dbReference type="EMBL" id="LODU01000012">
    <property type="protein sequence ID" value="POH34379.1"/>
    <property type="molecule type" value="Genomic_DNA"/>
</dbReference>
<protein>
    <submittedName>
        <fullName evidence="2">Glycosyl transferase</fullName>
    </submittedName>
</protein>
<name>A0A2S3YRW1_9HYPH</name>
<gene>
    <name evidence="2" type="ORF">ATY31_07950</name>
</gene>
<dbReference type="InterPro" id="IPR007235">
    <property type="entry name" value="Glyco_trans_28_C"/>
</dbReference>
<feature type="domain" description="Glycosyl transferase family 28 C-terminal" evidence="1">
    <location>
        <begin position="222"/>
        <end position="357"/>
    </location>
</feature>
<dbReference type="SUPFAM" id="SSF53756">
    <property type="entry name" value="UDP-Glycosyltransferase/glycogen phosphorylase"/>
    <property type="match status" value="1"/>
</dbReference>
<dbReference type="Pfam" id="PF04101">
    <property type="entry name" value="Glyco_tran_28_C"/>
    <property type="match status" value="1"/>
</dbReference>
<proteinExistence type="predicted"/>
<dbReference type="PANTHER" id="PTHR21015:SF28">
    <property type="entry name" value="SLL1722 PROTEIN"/>
    <property type="match status" value="1"/>
</dbReference>
<dbReference type="GO" id="GO:0016758">
    <property type="term" value="F:hexosyltransferase activity"/>
    <property type="evidence" value="ECO:0007669"/>
    <property type="project" value="InterPro"/>
</dbReference>
<evidence type="ECO:0000313" key="3">
    <source>
        <dbReference type="Proteomes" id="UP000237511"/>
    </source>
</evidence>
<reference evidence="2 3" key="1">
    <citation type="journal article" date="2014" name="Syst. Appl. Microbiol.">
        <title>Microsymbionts of Phaseolus vulgaris in acid and alkaline soils of Mexico.</title>
        <authorList>
            <person name="Verastegui-Valdes M.M."/>
            <person name="Zhang Y.J."/>
            <person name="Rivera-Orduna F.N."/>
            <person name="Cheng H.P."/>
            <person name="Sui X.H."/>
            <person name="Wang E.T."/>
        </authorList>
    </citation>
    <scope>NUCLEOTIDE SEQUENCE [LARGE SCALE GENOMIC DNA]</scope>
    <source>
        <strain evidence="2 3">FG01</strain>
    </source>
</reference>
<dbReference type="PANTHER" id="PTHR21015">
    <property type="entry name" value="UDP-N-ACETYLGLUCOSAMINE--N-ACETYLMURAMYL-(PENTAPEPTIDE) PYROPHOSPHORYL-UNDECAPRENOL N-ACETYLGLUCOSAMINE TRANSFERASE 1"/>
    <property type="match status" value="1"/>
</dbReference>
<accession>A0A2S3YRW1</accession>
<organism evidence="2 3">
    <name type="scientific">Sinorhizobium americanum</name>
    <dbReference type="NCBI Taxonomy" id="194963"/>
    <lineage>
        <taxon>Bacteria</taxon>
        <taxon>Pseudomonadati</taxon>
        <taxon>Pseudomonadota</taxon>
        <taxon>Alphaproteobacteria</taxon>
        <taxon>Hyphomicrobiales</taxon>
        <taxon>Rhizobiaceae</taxon>
        <taxon>Sinorhizobium/Ensifer group</taxon>
        <taxon>Sinorhizobium</taxon>
    </lineage>
</organism>
<dbReference type="Proteomes" id="UP000237511">
    <property type="component" value="Unassembled WGS sequence"/>
</dbReference>
<evidence type="ECO:0000313" key="2">
    <source>
        <dbReference type="EMBL" id="POH34379.1"/>
    </source>
</evidence>
<evidence type="ECO:0000259" key="1">
    <source>
        <dbReference type="Pfam" id="PF04101"/>
    </source>
</evidence>